<dbReference type="OrthoDB" id="6076990at2759"/>
<accession>A0A5B7IZG8</accession>
<evidence type="ECO:0000313" key="2">
    <source>
        <dbReference type="EMBL" id="MPC85604.1"/>
    </source>
</evidence>
<organism evidence="2 3">
    <name type="scientific">Portunus trituberculatus</name>
    <name type="common">Swimming crab</name>
    <name type="synonym">Neptunus trituberculatus</name>
    <dbReference type="NCBI Taxonomy" id="210409"/>
    <lineage>
        <taxon>Eukaryota</taxon>
        <taxon>Metazoa</taxon>
        <taxon>Ecdysozoa</taxon>
        <taxon>Arthropoda</taxon>
        <taxon>Crustacea</taxon>
        <taxon>Multicrustacea</taxon>
        <taxon>Malacostraca</taxon>
        <taxon>Eumalacostraca</taxon>
        <taxon>Eucarida</taxon>
        <taxon>Decapoda</taxon>
        <taxon>Pleocyemata</taxon>
        <taxon>Brachyura</taxon>
        <taxon>Eubrachyura</taxon>
        <taxon>Portunoidea</taxon>
        <taxon>Portunidae</taxon>
        <taxon>Portuninae</taxon>
        <taxon>Portunus</taxon>
    </lineage>
</organism>
<keyword evidence="3" id="KW-1185">Reference proteome</keyword>
<name>A0A5B7IZG8_PORTR</name>
<evidence type="ECO:0000256" key="1">
    <source>
        <dbReference type="SAM" id="MobiDB-lite"/>
    </source>
</evidence>
<gene>
    <name evidence="2" type="ORF">E2C01_080385</name>
</gene>
<sequence length="141" mass="15450">MLLVVVQRSRRKLSVRLVVGNAYSSAFSPIPLNFRLEAIVEGGDSEEPQRQWRLRRAAAPSTAQHHRTTTMSTSGSSVGQGPHFVPLGMALTPRSLLKRHKLPTAAHLHAPTAPSGLDLSRPLLLYNTYNSTKVKEIQCCG</sequence>
<protein>
    <submittedName>
        <fullName evidence="2">Uncharacterized protein</fullName>
    </submittedName>
</protein>
<dbReference type="Proteomes" id="UP000324222">
    <property type="component" value="Unassembled WGS sequence"/>
</dbReference>
<dbReference type="EMBL" id="VSRR010068938">
    <property type="protein sequence ID" value="MPC85604.1"/>
    <property type="molecule type" value="Genomic_DNA"/>
</dbReference>
<proteinExistence type="predicted"/>
<feature type="region of interest" description="Disordered" evidence="1">
    <location>
        <begin position="58"/>
        <end position="79"/>
    </location>
</feature>
<reference evidence="2 3" key="1">
    <citation type="submission" date="2019-05" db="EMBL/GenBank/DDBJ databases">
        <title>Another draft genome of Portunus trituberculatus and its Hox gene families provides insights of decapod evolution.</title>
        <authorList>
            <person name="Jeong J.-H."/>
            <person name="Song I."/>
            <person name="Kim S."/>
            <person name="Choi T."/>
            <person name="Kim D."/>
            <person name="Ryu S."/>
            <person name="Kim W."/>
        </authorList>
    </citation>
    <scope>NUCLEOTIDE SEQUENCE [LARGE SCALE GENOMIC DNA]</scope>
    <source>
        <tissue evidence="2">Muscle</tissue>
    </source>
</reference>
<dbReference type="AlphaFoldDB" id="A0A5B7IZG8"/>
<evidence type="ECO:0000313" key="3">
    <source>
        <dbReference type="Proteomes" id="UP000324222"/>
    </source>
</evidence>
<comment type="caution">
    <text evidence="2">The sequence shown here is derived from an EMBL/GenBank/DDBJ whole genome shotgun (WGS) entry which is preliminary data.</text>
</comment>